<dbReference type="GO" id="GO:0003723">
    <property type="term" value="F:RNA binding"/>
    <property type="evidence" value="ECO:0007669"/>
    <property type="project" value="UniProtKB-UniRule"/>
</dbReference>
<gene>
    <name evidence="6" type="ORF">IRJ41_018876</name>
</gene>
<dbReference type="InterPro" id="IPR012677">
    <property type="entry name" value="Nucleotide-bd_a/b_plait_sf"/>
</dbReference>
<feature type="domain" description="RRM" evidence="5">
    <location>
        <begin position="48"/>
        <end position="121"/>
    </location>
</feature>
<feature type="compositionally biased region" description="Gly residues" evidence="4">
    <location>
        <begin position="890"/>
        <end position="904"/>
    </location>
</feature>
<feature type="compositionally biased region" description="Basic and acidic residues" evidence="4">
    <location>
        <begin position="32"/>
        <end position="41"/>
    </location>
</feature>
<dbReference type="PROSITE" id="PS50102">
    <property type="entry name" value="RRM"/>
    <property type="match status" value="8"/>
</dbReference>
<dbReference type="SMART" id="SM00360">
    <property type="entry name" value="RRM"/>
    <property type="match status" value="9"/>
</dbReference>
<dbReference type="Pfam" id="PF00076">
    <property type="entry name" value="RRM_1"/>
    <property type="match status" value="8"/>
</dbReference>
<feature type="region of interest" description="Disordered" evidence="4">
    <location>
        <begin position="882"/>
        <end position="910"/>
    </location>
</feature>
<dbReference type="EMBL" id="JAFHDT010000025">
    <property type="protein sequence ID" value="KAI7791426.1"/>
    <property type="molecule type" value="Genomic_DNA"/>
</dbReference>
<feature type="domain" description="RRM" evidence="5">
    <location>
        <begin position="627"/>
        <end position="700"/>
    </location>
</feature>
<dbReference type="InterPro" id="IPR034235">
    <property type="entry name" value="Nucleolin_RRM4"/>
</dbReference>
<dbReference type="Proteomes" id="UP001059041">
    <property type="component" value="Linkage Group LG25"/>
</dbReference>
<feature type="domain" description="RRM" evidence="5">
    <location>
        <begin position="445"/>
        <end position="521"/>
    </location>
</feature>
<reference evidence="6" key="1">
    <citation type="submission" date="2021-02" db="EMBL/GenBank/DDBJ databases">
        <title>Comparative genomics reveals that relaxation of natural selection precedes convergent phenotypic evolution of cavefish.</title>
        <authorList>
            <person name="Peng Z."/>
        </authorList>
    </citation>
    <scope>NUCLEOTIDE SEQUENCE</scope>
    <source>
        <tissue evidence="6">Muscle</tissue>
    </source>
</reference>
<dbReference type="InterPro" id="IPR035979">
    <property type="entry name" value="RBD_domain_sf"/>
</dbReference>
<feature type="compositionally biased region" description="Acidic residues" evidence="4">
    <location>
        <begin position="19"/>
        <end position="30"/>
    </location>
</feature>
<dbReference type="Gene3D" id="3.30.70.330">
    <property type="match status" value="9"/>
</dbReference>
<protein>
    <submittedName>
        <fullName evidence="6">Nucleolin</fullName>
    </submittedName>
</protein>
<dbReference type="AlphaFoldDB" id="A0A9W7T6Z6"/>
<feature type="domain" description="RRM" evidence="5">
    <location>
        <begin position="535"/>
        <end position="608"/>
    </location>
</feature>
<feature type="compositionally biased region" description="Basic and acidic residues" evidence="4">
    <location>
        <begin position="423"/>
        <end position="437"/>
    </location>
</feature>
<feature type="region of interest" description="Disordered" evidence="4">
    <location>
        <begin position="118"/>
        <end position="147"/>
    </location>
</feature>
<evidence type="ECO:0000313" key="6">
    <source>
        <dbReference type="EMBL" id="KAI7791426.1"/>
    </source>
</evidence>
<accession>A0A9W7T6Z6</accession>
<evidence type="ECO:0000256" key="2">
    <source>
        <dbReference type="ARBA" id="ARBA00022884"/>
    </source>
</evidence>
<feature type="domain" description="RRM" evidence="5">
    <location>
        <begin position="244"/>
        <end position="318"/>
    </location>
</feature>
<dbReference type="SUPFAM" id="SSF54928">
    <property type="entry name" value="RNA-binding domain, RBD"/>
    <property type="match status" value="6"/>
</dbReference>
<evidence type="ECO:0000256" key="1">
    <source>
        <dbReference type="ARBA" id="ARBA00022737"/>
    </source>
</evidence>
<dbReference type="PANTHER" id="PTHR23236">
    <property type="entry name" value="EUKARYOTIC TRANSLATION INITIATION FACTOR 4B/4H"/>
    <property type="match status" value="1"/>
</dbReference>
<keyword evidence="7" id="KW-1185">Reference proteome</keyword>
<keyword evidence="1" id="KW-0677">Repeat</keyword>
<organism evidence="6 7">
    <name type="scientific">Triplophysa rosa</name>
    <name type="common">Cave loach</name>
    <dbReference type="NCBI Taxonomy" id="992332"/>
    <lineage>
        <taxon>Eukaryota</taxon>
        <taxon>Metazoa</taxon>
        <taxon>Chordata</taxon>
        <taxon>Craniata</taxon>
        <taxon>Vertebrata</taxon>
        <taxon>Euteleostomi</taxon>
        <taxon>Actinopterygii</taxon>
        <taxon>Neopterygii</taxon>
        <taxon>Teleostei</taxon>
        <taxon>Ostariophysi</taxon>
        <taxon>Cypriniformes</taxon>
        <taxon>Nemacheilidae</taxon>
        <taxon>Triplophysa</taxon>
    </lineage>
</organism>
<comment type="caution">
    <text evidence="6">The sequence shown here is derived from an EMBL/GenBank/DDBJ whole genome shotgun (WGS) entry which is preliminary data.</text>
</comment>
<keyword evidence="2 3" id="KW-0694">RNA-binding</keyword>
<dbReference type="PANTHER" id="PTHR23236:SF119">
    <property type="entry name" value="NUCLEAR RNA-BINDING PROTEIN SART-3"/>
    <property type="match status" value="1"/>
</dbReference>
<feature type="domain" description="RRM" evidence="5">
    <location>
        <begin position="810"/>
        <end position="885"/>
    </location>
</feature>
<sequence length="910" mass="101745">APQAENSLPPPKEVKKEASEEDIFEEEALLTEDNKDSDYLKNDVTDPRTLFIKNLPFSVKRDELKKVFDQATDIEIPVDNEGSTKGYAFVEFESVDDAAEALKTCNKIRIRDKKGDYIDGRGNSESPVTQAKRKAYTKDKETPPAKKTKSYGEGFSLLIDSLIPGMAFKEMKSAVRTFFSEEGIEIQGVRHGRSTEFGYVEFASEEDLKKALELNGKKLRDQPLKLDTASYKENFQEIQERDARTLFIKNLPHSTKQDDLKEIFPEAIDVRLPFGKNGFTRGIAYIEFATEAIADKVFEEAQGSDVKGNSIVIDYTGKKTTGLLDINPTSRLIIKNLSFNVTEDSLRGMFEKAVIVKIPYKYDSPQGYALVEFESVDDAKEAMETWNFKELDGRMVRLTYMTKKEKKKDEEGDSASHVTQVKRKTDTKDKETPPAKKVKSDEEEFILLVGKLNLKKDVHEIKSAISHFFSNEGLKIQKVRLDITKKFGHVNFASEKELQKALELDGKNLMGQPVKLDRARSKDLVGNKAANLSNKILVVHNLSYSVTVHTLRRVFEKSVAIRIPQKDGRLQGFAFVQFESVEDAKEALENCNNKEIEGRIVHIEICKSKEERDGGGMGNFAAVQSSKTLLVNNLSLNVTKDSLFCVFEKAVGIRISQKKGKSIRFGFVEFESVEDAEEALETCNNAVIEGRNIRLEFCQSREDKEAEIGNSAAFSSSKALKNVPFSATKDSNQSVPEKSVSIKIPLNIGNQKGRAFMEFTSVEDAIEALKTVNKAEIEGQSVTRCHTVFSQSKKMEEKVEGERWSSRPLKTLFVRGLSEETKDQTLKNAFDGAVSAKIITDRDTGSSKGFGYVNFDSEEDCKAAREAMDDCEINGKKVSVDYAQPEGGRGRGGSFGQGRGGFGRGRCSPK</sequence>
<name>A0A9W7T6Z6_TRIRA</name>
<dbReference type="SMART" id="SM00361">
    <property type="entry name" value="RRM_1"/>
    <property type="match status" value="3"/>
</dbReference>
<evidence type="ECO:0000256" key="4">
    <source>
        <dbReference type="SAM" id="MobiDB-lite"/>
    </source>
</evidence>
<feature type="region of interest" description="Disordered" evidence="4">
    <location>
        <begin position="404"/>
        <end position="437"/>
    </location>
</feature>
<evidence type="ECO:0000259" key="5">
    <source>
        <dbReference type="PROSITE" id="PS50102"/>
    </source>
</evidence>
<evidence type="ECO:0000313" key="7">
    <source>
        <dbReference type="Proteomes" id="UP001059041"/>
    </source>
</evidence>
<proteinExistence type="predicted"/>
<feature type="non-terminal residue" evidence="6">
    <location>
        <position position="910"/>
    </location>
</feature>
<feature type="region of interest" description="Disordered" evidence="4">
    <location>
        <begin position="1"/>
        <end position="41"/>
    </location>
</feature>
<feature type="domain" description="RRM" evidence="5">
    <location>
        <begin position="155"/>
        <end position="231"/>
    </location>
</feature>
<dbReference type="CDD" id="cd12406">
    <property type="entry name" value="RRM4_NCL"/>
    <property type="match status" value="1"/>
</dbReference>
<feature type="domain" description="RRM" evidence="5">
    <location>
        <begin position="330"/>
        <end position="403"/>
    </location>
</feature>
<dbReference type="InterPro" id="IPR003954">
    <property type="entry name" value="RRM_euk-type"/>
</dbReference>
<evidence type="ECO:0000256" key="3">
    <source>
        <dbReference type="PROSITE-ProRule" id="PRU00176"/>
    </source>
</evidence>
<dbReference type="InterPro" id="IPR000504">
    <property type="entry name" value="RRM_dom"/>
</dbReference>